<dbReference type="InterPro" id="IPR027961">
    <property type="entry name" value="DUF4442"/>
</dbReference>
<gene>
    <name evidence="1" type="ORF">METZ01_LOCUS287874</name>
</gene>
<reference evidence="1" key="1">
    <citation type="submission" date="2018-05" db="EMBL/GenBank/DDBJ databases">
        <authorList>
            <person name="Lanie J.A."/>
            <person name="Ng W.-L."/>
            <person name="Kazmierczak K.M."/>
            <person name="Andrzejewski T.M."/>
            <person name="Davidsen T.M."/>
            <person name="Wayne K.J."/>
            <person name="Tettelin H."/>
            <person name="Glass J.I."/>
            <person name="Rusch D."/>
            <person name="Podicherti R."/>
            <person name="Tsui H.-C.T."/>
            <person name="Winkler M.E."/>
        </authorList>
    </citation>
    <scope>NUCLEOTIDE SEQUENCE</scope>
</reference>
<accession>A0A382LEF2</accession>
<dbReference type="AlphaFoldDB" id="A0A382LEF2"/>
<organism evidence="1">
    <name type="scientific">marine metagenome</name>
    <dbReference type="NCBI Taxonomy" id="408172"/>
    <lineage>
        <taxon>unclassified sequences</taxon>
        <taxon>metagenomes</taxon>
        <taxon>ecological metagenomes</taxon>
    </lineage>
</organism>
<evidence type="ECO:0000313" key="1">
    <source>
        <dbReference type="EMBL" id="SVC35020.1"/>
    </source>
</evidence>
<dbReference type="SUPFAM" id="SSF54637">
    <property type="entry name" value="Thioesterase/thiol ester dehydrase-isomerase"/>
    <property type="match status" value="1"/>
</dbReference>
<dbReference type="EMBL" id="UINC01086497">
    <property type="protein sequence ID" value="SVC35020.1"/>
    <property type="molecule type" value="Genomic_DNA"/>
</dbReference>
<name>A0A382LEF2_9ZZZZ</name>
<sequence length="162" mass="17859">MELTQEQILLLNRINSKFLFKLFSIVKLPLAFLTGLKIVKLNADECVTNVRLKYLNKNPFGSTYFAVLSMAAELSTGAIALIAAEGRHPSVAKIITSMKADFIKKATGSTKFTCTEGSKLFRAVNNAIATKESQVETVSSIGCDRSGDVVAHFEFTWSFKQR</sequence>
<protein>
    <recommendedName>
        <fullName evidence="2">Thioesterase putative domain-containing protein</fullName>
    </recommendedName>
</protein>
<dbReference type="Pfam" id="PF14539">
    <property type="entry name" value="DUF4442"/>
    <property type="match status" value="1"/>
</dbReference>
<proteinExistence type="predicted"/>
<evidence type="ECO:0008006" key="2">
    <source>
        <dbReference type="Google" id="ProtNLM"/>
    </source>
</evidence>
<dbReference type="Gene3D" id="3.10.129.10">
    <property type="entry name" value="Hotdog Thioesterase"/>
    <property type="match status" value="1"/>
</dbReference>
<dbReference type="InterPro" id="IPR029069">
    <property type="entry name" value="HotDog_dom_sf"/>
</dbReference>